<dbReference type="EMBL" id="BAAAKJ010000216">
    <property type="protein sequence ID" value="GAA1399616.1"/>
    <property type="molecule type" value="Genomic_DNA"/>
</dbReference>
<evidence type="ECO:0000313" key="1">
    <source>
        <dbReference type="EMBL" id="GAA1399616.1"/>
    </source>
</evidence>
<comment type="caution">
    <text evidence="1">The sequence shown here is derived from an EMBL/GenBank/DDBJ whole genome shotgun (WGS) entry which is preliminary data.</text>
</comment>
<accession>A0ABN1Y6Y1</accession>
<organism evidence="1 2">
    <name type="scientific">Kitasatospora putterlickiae</name>
    <dbReference type="NCBI Taxonomy" id="221725"/>
    <lineage>
        <taxon>Bacteria</taxon>
        <taxon>Bacillati</taxon>
        <taxon>Actinomycetota</taxon>
        <taxon>Actinomycetes</taxon>
        <taxon>Kitasatosporales</taxon>
        <taxon>Streptomycetaceae</taxon>
        <taxon>Kitasatospora</taxon>
    </lineage>
</organism>
<name>A0ABN1Y6Y1_9ACTN</name>
<keyword evidence="2" id="KW-1185">Reference proteome</keyword>
<gene>
    <name evidence="1" type="ORF">GCM10009639_39640</name>
</gene>
<protein>
    <submittedName>
        <fullName evidence="1">Uncharacterized protein</fullName>
    </submittedName>
</protein>
<proteinExistence type="predicted"/>
<sequence>MDGEGWRGQRQQALQISAWSMYRRTVNAGVTGTGKDREADTAAARRCSTFTVRPSPLWSRCAGTSLCRAAALVPDALGARHVRGTPATGRAAFVPRAFHAGPVKATCLTPIVRHVNTGMRR</sequence>
<reference evidence="1 2" key="1">
    <citation type="journal article" date="2019" name="Int. J. Syst. Evol. Microbiol.">
        <title>The Global Catalogue of Microorganisms (GCM) 10K type strain sequencing project: providing services to taxonomists for standard genome sequencing and annotation.</title>
        <authorList>
            <consortium name="The Broad Institute Genomics Platform"/>
            <consortium name="The Broad Institute Genome Sequencing Center for Infectious Disease"/>
            <person name="Wu L."/>
            <person name="Ma J."/>
        </authorList>
    </citation>
    <scope>NUCLEOTIDE SEQUENCE [LARGE SCALE GENOMIC DNA]</scope>
    <source>
        <strain evidence="1 2">JCM 12393</strain>
    </source>
</reference>
<dbReference type="Proteomes" id="UP001499863">
    <property type="component" value="Unassembled WGS sequence"/>
</dbReference>
<evidence type="ECO:0000313" key="2">
    <source>
        <dbReference type="Proteomes" id="UP001499863"/>
    </source>
</evidence>